<reference evidence="9" key="1">
    <citation type="journal article" date="2024" name="Gigascience">
        <title>Chromosome-level genome of the poultry shaft louse Menopon gallinae provides insight into the host-switching and adaptive evolution of parasitic lice.</title>
        <authorList>
            <person name="Xu Y."/>
            <person name="Ma L."/>
            <person name="Liu S."/>
            <person name="Liang Y."/>
            <person name="Liu Q."/>
            <person name="He Z."/>
            <person name="Tian L."/>
            <person name="Duan Y."/>
            <person name="Cai W."/>
            <person name="Li H."/>
            <person name="Song F."/>
        </authorList>
    </citation>
    <scope>NUCLEOTIDE SEQUENCE</scope>
    <source>
        <strain evidence="9">Cailab_2023a</strain>
    </source>
</reference>
<dbReference type="PANTHER" id="PTHR23157">
    <property type="entry name" value="GRIP AND COILED-COIL DOMAIN-CONTAINING PROTEIN 1"/>
    <property type="match status" value="1"/>
</dbReference>
<feature type="domain" description="GRIP" evidence="8">
    <location>
        <begin position="561"/>
        <end position="611"/>
    </location>
</feature>
<feature type="coiled-coil region" evidence="6">
    <location>
        <begin position="369"/>
        <end position="468"/>
    </location>
</feature>
<evidence type="ECO:0000256" key="7">
    <source>
        <dbReference type="SAM" id="MobiDB-lite"/>
    </source>
</evidence>
<dbReference type="SMART" id="SM00755">
    <property type="entry name" value="Grip"/>
    <property type="match status" value="1"/>
</dbReference>
<gene>
    <name evidence="9" type="ORF">PYX00_003343</name>
</gene>
<comment type="subcellular location">
    <subcellularLocation>
        <location evidence="2">Cytoplasm</location>
    </subcellularLocation>
    <subcellularLocation>
        <location evidence="1">Endomembrane system</location>
        <topology evidence="1">Peripheral membrane protein</topology>
    </subcellularLocation>
</comment>
<keyword evidence="4 6" id="KW-0175">Coiled coil</keyword>
<dbReference type="EMBL" id="JARGDH010000002">
    <property type="protein sequence ID" value="KAL0275518.1"/>
    <property type="molecule type" value="Genomic_DNA"/>
</dbReference>
<comment type="caution">
    <text evidence="9">The sequence shown here is derived from an EMBL/GenBank/DDBJ whole genome shotgun (WGS) entry which is preliminary data.</text>
</comment>
<dbReference type="Gene3D" id="1.10.220.60">
    <property type="entry name" value="GRIP domain"/>
    <property type="match status" value="1"/>
</dbReference>
<feature type="region of interest" description="Disordered" evidence="7">
    <location>
        <begin position="524"/>
        <end position="546"/>
    </location>
</feature>
<evidence type="ECO:0000256" key="2">
    <source>
        <dbReference type="ARBA" id="ARBA00004496"/>
    </source>
</evidence>
<evidence type="ECO:0000256" key="1">
    <source>
        <dbReference type="ARBA" id="ARBA00004184"/>
    </source>
</evidence>
<proteinExistence type="predicted"/>
<feature type="region of interest" description="Disordered" evidence="7">
    <location>
        <begin position="58"/>
        <end position="78"/>
    </location>
</feature>
<feature type="compositionally biased region" description="Basic and acidic residues" evidence="7">
    <location>
        <begin position="58"/>
        <end position="69"/>
    </location>
</feature>
<dbReference type="InterPro" id="IPR000237">
    <property type="entry name" value="GRIP_dom"/>
</dbReference>
<evidence type="ECO:0000256" key="5">
    <source>
        <dbReference type="ARBA" id="ARBA00023136"/>
    </source>
</evidence>
<evidence type="ECO:0000256" key="6">
    <source>
        <dbReference type="SAM" id="Coils"/>
    </source>
</evidence>
<dbReference type="PANTHER" id="PTHR23157:SF25">
    <property type="entry name" value="GRIP AND COILED-COIL DOMAIN-CONTAINING PROTEIN 1"/>
    <property type="match status" value="1"/>
</dbReference>
<dbReference type="InterPro" id="IPR051952">
    <property type="entry name" value="Golgi-autophagy_related"/>
</dbReference>
<evidence type="ECO:0000313" key="9">
    <source>
        <dbReference type="EMBL" id="KAL0275518.1"/>
    </source>
</evidence>
<evidence type="ECO:0000259" key="8">
    <source>
        <dbReference type="PROSITE" id="PS50913"/>
    </source>
</evidence>
<dbReference type="GO" id="GO:0005794">
    <property type="term" value="C:Golgi apparatus"/>
    <property type="evidence" value="ECO:0007669"/>
    <property type="project" value="TreeGrafter"/>
</dbReference>
<keyword evidence="3" id="KW-0963">Cytoplasm</keyword>
<evidence type="ECO:0000256" key="4">
    <source>
        <dbReference type="ARBA" id="ARBA00023054"/>
    </source>
</evidence>
<sequence>MDTNPKKLLERIEQQEKQLLVYQNKLRDTVQAYKSIAKEKEALEKTIKTFTTDLSNEKVVKETSEKSSEDETSEDQADLKQQMVTLLESIATLTTEKSRMESNFLSDKKRLREEKELMESKCQKLEEQLNKLKYEIDEVKAKQIVERYEIANNDMRLLQVEKYEKTVTSLTNELEATKRRLELSERKLKETPLELLKLQDEMRNLQIEHQTALQAEKERVRNVEERAKKMSTLQEERVVNLETQLVELSQTIGSYDRLRVQDQLEIQKLKELIALGSIDSAIPGAVDNEPEKVDSSGSEDVDCLIQKILDLKLKLNSACEKYGRKIDFHKIFDEGYSDSNLHAGCVEAYNKLRTEYELLKNDVKLYGSQEKSDKEIVLLQNQVKNLQERLRILTDKNGEIQKDYQMQIDQLKSSMKNEKARLKETLAATESDYRGRLWLLEEQLQKQRERSLALIEEKEQEIQTLHNTFHVFMPEYRKKSEDESANSSGLGISQVRDGPHILHYANELARRDIEIANLRKSKHKSESELRELQKTSAAEAERHRDERQALRDEIGRLKLCQTREGANLEYLKNVVLSFLLSNDAKSKRHMCNAIAAVLKFNESELARVRDHSRNSWWSHSGYL</sequence>
<name>A0AAW2I196_9NEOP</name>
<dbReference type="PROSITE" id="PS50913">
    <property type="entry name" value="GRIP"/>
    <property type="match status" value="1"/>
</dbReference>
<protein>
    <recommendedName>
        <fullName evidence="8">GRIP domain-containing protein</fullName>
    </recommendedName>
</protein>
<feature type="coiled-coil region" evidence="6">
    <location>
        <begin position="108"/>
        <end position="233"/>
    </location>
</feature>
<accession>A0AAW2I196</accession>
<keyword evidence="5" id="KW-0472">Membrane</keyword>
<dbReference type="AlphaFoldDB" id="A0AAW2I196"/>
<evidence type="ECO:0000256" key="3">
    <source>
        <dbReference type="ARBA" id="ARBA00022490"/>
    </source>
</evidence>
<dbReference type="Pfam" id="PF01465">
    <property type="entry name" value="GRIP"/>
    <property type="match status" value="1"/>
</dbReference>
<organism evidence="9">
    <name type="scientific">Menopon gallinae</name>
    <name type="common">poultry shaft louse</name>
    <dbReference type="NCBI Taxonomy" id="328185"/>
    <lineage>
        <taxon>Eukaryota</taxon>
        <taxon>Metazoa</taxon>
        <taxon>Ecdysozoa</taxon>
        <taxon>Arthropoda</taxon>
        <taxon>Hexapoda</taxon>
        <taxon>Insecta</taxon>
        <taxon>Pterygota</taxon>
        <taxon>Neoptera</taxon>
        <taxon>Paraneoptera</taxon>
        <taxon>Psocodea</taxon>
        <taxon>Troctomorpha</taxon>
        <taxon>Phthiraptera</taxon>
        <taxon>Amblycera</taxon>
        <taxon>Menoponidae</taxon>
        <taxon>Menopon</taxon>
    </lineage>
</organism>